<name>A0A4S4MS43_9APHY</name>
<protein>
    <submittedName>
        <fullName evidence="2">Uncharacterized protein</fullName>
    </submittedName>
</protein>
<feature type="region of interest" description="Disordered" evidence="1">
    <location>
        <begin position="1"/>
        <end position="85"/>
    </location>
</feature>
<gene>
    <name evidence="2" type="ORF">EUX98_g5942</name>
</gene>
<accession>A0A4S4MS43</accession>
<dbReference type="EMBL" id="SGPM01000191">
    <property type="protein sequence ID" value="THH28247.1"/>
    <property type="molecule type" value="Genomic_DNA"/>
</dbReference>
<keyword evidence="3" id="KW-1185">Reference proteome</keyword>
<dbReference type="OrthoDB" id="2658103at2759"/>
<evidence type="ECO:0000256" key="1">
    <source>
        <dbReference type="SAM" id="MobiDB-lite"/>
    </source>
</evidence>
<feature type="region of interest" description="Disordered" evidence="1">
    <location>
        <begin position="105"/>
        <end position="130"/>
    </location>
</feature>
<evidence type="ECO:0000313" key="3">
    <source>
        <dbReference type="Proteomes" id="UP000308730"/>
    </source>
</evidence>
<evidence type="ECO:0000313" key="2">
    <source>
        <dbReference type="EMBL" id="THH28247.1"/>
    </source>
</evidence>
<sequence>MRAIAKLSTKRKRAPSLASGSEYAASESTESLDAATSHCDLSSLSDIAHGGQDRCNQSNQGSKLTKKEKKEFQQKQQQQRWHELTQASKRDEAWCEHLHGVDVIGTDHHSKPGMGRKKPLPPTSEPWESGRRWFHMGRNKELTQGQQLKELKKAKQMNQRRARKCLAWMSKHATTTMADLEVGELEKRKYQWKKMEEYTETAHRECIRLVDPDFPTSQDSHWYKDRNGQTLALLISKHECEGQTVNDNIPETEINNWLADMEKFFSRNHQQLAPGDPRHPTCGNSFMEYWDDRNPQFWEDGHPRAHHVWKQVVHHMELWQERMHGEKPLAPSRALLGKSGEEFQHNINLMYADDAITDLVDDYVKEAFPEEHKKLKNTYDRGHWVKQHLPADSLRMNGGVFLGRVTLYKLQTALHMDNSDGDLCVCFCGGDFEGAEFILPDLNVKFRYHSCDIVIFRSAALWHMVAPWKPKHIPVDASADIRIPGRISRVYTTHKTVIKRLAGDDWADHAIKHPFWKVKSSKKARVSKRA</sequence>
<dbReference type="Gene3D" id="3.60.130.30">
    <property type="match status" value="1"/>
</dbReference>
<proteinExistence type="predicted"/>
<comment type="caution">
    <text evidence="2">The sequence shown here is derived from an EMBL/GenBank/DDBJ whole genome shotgun (WGS) entry which is preliminary data.</text>
</comment>
<feature type="compositionally biased region" description="Polar residues" evidence="1">
    <location>
        <begin position="54"/>
        <end position="63"/>
    </location>
</feature>
<dbReference type="Proteomes" id="UP000308730">
    <property type="component" value="Unassembled WGS sequence"/>
</dbReference>
<organism evidence="2 3">
    <name type="scientific">Antrodiella citrinella</name>
    <dbReference type="NCBI Taxonomy" id="2447956"/>
    <lineage>
        <taxon>Eukaryota</taxon>
        <taxon>Fungi</taxon>
        <taxon>Dikarya</taxon>
        <taxon>Basidiomycota</taxon>
        <taxon>Agaricomycotina</taxon>
        <taxon>Agaricomycetes</taxon>
        <taxon>Polyporales</taxon>
        <taxon>Steccherinaceae</taxon>
        <taxon>Antrodiella</taxon>
    </lineage>
</organism>
<dbReference type="AlphaFoldDB" id="A0A4S4MS43"/>
<reference evidence="2 3" key="1">
    <citation type="submission" date="2019-02" db="EMBL/GenBank/DDBJ databases">
        <title>Genome sequencing of the rare red list fungi Antrodiella citrinella (Flaviporus citrinellus).</title>
        <authorList>
            <person name="Buettner E."/>
            <person name="Kellner H."/>
        </authorList>
    </citation>
    <scope>NUCLEOTIDE SEQUENCE [LARGE SCALE GENOMIC DNA]</scope>
    <source>
        <strain evidence="2 3">DSM 108506</strain>
    </source>
</reference>